<evidence type="ECO:0000256" key="7">
    <source>
        <dbReference type="ARBA" id="ARBA00022679"/>
    </source>
</evidence>
<dbReference type="Proteomes" id="UP000596661">
    <property type="component" value="Chromosome 6"/>
</dbReference>
<evidence type="ECO:0000259" key="15">
    <source>
        <dbReference type="PROSITE" id="PS50089"/>
    </source>
</evidence>
<dbReference type="FunFam" id="1.20.120.1750:FF:000019">
    <property type="entry name" value="RBR-type E3 ubiquitin transferase"/>
    <property type="match status" value="1"/>
</dbReference>
<dbReference type="GO" id="GO:0003676">
    <property type="term" value="F:nucleic acid binding"/>
    <property type="evidence" value="ECO:0007669"/>
    <property type="project" value="InterPro"/>
</dbReference>
<reference evidence="17" key="1">
    <citation type="submission" date="2018-11" db="EMBL/GenBank/DDBJ databases">
        <authorList>
            <person name="Grassa J C."/>
        </authorList>
    </citation>
    <scope>NUCLEOTIDE SEQUENCE [LARGE SCALE GENOMIC DNA]</scope>
</reference>
<dbReference type="SUPFAM" id="SSF57850">
    <property type="entry name" value="RING/U-box"/>
    <property type="match status" value="3"/>
</dbReference>
<dbReference type="InterPro" id="IPR044066">
    <property type="entry name" value="TRIAD_supradom"/>
</dbReference>
<evidence type="ECO:0000313" key="17">
    <source>
        <dbReference type="EnsemblPlants" id="cds.evm.model.06.1963"/>
    </source>
</evidence>
<comment type="pathway">
    <text evidence="4">Protein modification; protein ubiquitination.</text>
</comment>
<dbReference type="InterPro" id="IPR002867">
    <property type="entry name" value="IBR_dom"/>
</dbReference>
<keyword evidence="11" id="KW-0833">Ubl conjugation pathway</keyword>
<dbReference type="GO" id="GO:0061630">
    <property type="term" value="F:ubiquitin protein ligase activity"/>
    <property type="evidence" value="ECO:0007669"/>
    <property type="project" value="UniProtKB-EC"/>
</dbReference>
<evidence type="ECO:0000256" key="12">
    <source>
        <dbReference type="ARBA" id="ARBA00022833"/>
    </source>
</evidence>
<feature type="compositionally biased region" description="Low complexity" evidence="14">
    <location>
        <begin position="25"/>
        <end position="38"/>
    </location>
</feature>
<evidence type="ECO:0000256" key="8">
    <source>
        <dbReference type="ARBA" id="ARBA00022723"/>
    </source>
</evidence>
<dbReference type="EnsemblPlants" id="evm.model.06.1963">
    <property type="protein sequence ID" value="cds.evm.model.06.1963"/>
    <property type="gene ID" value="evm.TU.06.1963"/>
</dbReference>
<keyword evidence="10 13" id="KW-0863">Zinc-finger</keyword>
<dbReference type="PANTHER" id="PTHR11685">
    <property type="entry name" value="RBR FAMILY RING FINGER AND IBR DOMAIN-CONTAINING"/>
    <property type="match status" value="1"/>
</dbReference>
<dbReference type="OMA" id="RWRDWED"/>
<dbReference type="InterPro" id="IPR002156">
    <property type="entry name" value="RNaseH_domain"/>
</dbReference>
<dbReference type="InterPro" id="IPR017907">
    <property type="entry name" value="Znf_RING_CS"/>
</dbReference>
<evidence type="ECO:0000256" key="11">
    <source>
        <dbReference type="ARBA" id="ARBA00022786"/>
    </source>
</evidence>
<dbReference type="AlphaFoldDB" id="A0A803PWK0"/>
<keyword evidence="18" id="KW-1185">Reference proteome</keyword>
<dbReference type="Gene3D" id="1.20.120.1750">
    <property type="match status" value="1"/>
</dbReference>
<name>A0A803PWK0_CANSA</name>
<keyword evidence="12" id="KW-0862">Zinc</keyword>
<dbReference type="InterPro" id="IPR031127">
    <property type="entry name" value="E3_UB_ligase_RBR"/>
</dbReference>
<dbReference type="Pfam" id="PF01485">
    <property type="entry name" value="IBR"/>
    <property type="match status" value="2"/>
</dbReference>
<sequence>MDAQPFESDLDFALRLQFQEAIDASMAPQPSSAPAAAPKRSRTHDQMVAGTITRFPDDNRRYKFAKTVKSFGEESSTSRIRVYFKGLVSKEKCEIRNMIMAGIGVALCDPKGNLIFEMRKPLLGNGFSKLGAEAKALIEALNAATSMNLERITLYCDNFTFYRFVSGRWPVRQRKMKDLMNQVKTLQGKFAYCNSKYVLRSDIKHAFKLAKDAIESNCRLTLYETCVICMEDTDVNQMFSVKNCLHRYCFSCMKQHVEVKLREAQMPKCPHLGCKTEIDSESCEDFLTPKLFELLRQHIKEAATPVTERVYCPNKWCSFLMTKSEVFDLAKKERIHLSGARKCLKCSSLFCINCRVLWHHNLTCSDYKSKKYNSSNEDAKLKDLASKNLWRQCSKCNHMVELFHGCHHITCRCGYEFCYKCGAEWKNRRATCSCPLFEENHLLYRGYIHEDEFEEDDFEEGDFEEDDIDFEDEEDEGFYGFDLNFN</sequence>
<dbReference type="SMART" id="SM00647">
    <property type="entry name" value="IBR"/>
    <property type="match status" value="2"/>
</dbReference>
<dbReference type="PROSITE" id="PS51873">
    <property type="entry name" value="TRIAD"/>
    <property type="match status" value="1"/>
</dbReference>
<keyword evidence="7" id="KW-0808">Transferase</keyword>
<evidence type="ECO:0000256" key="5">
    <source>
        <dbReference type="ARBA" id="ARBA00005884"/>
    </source>
</evidence>
<comment type="function">
    <text evidence="3">Might act as an E3 ubiquitin-protein ligase, or as part of E3 complex, which accepts ubiquitin from specific E2 ubiquitin-conjugating enzymes and then transfers it to substrates.</text>
</comment>
<dbReference type="EC" id="2.3.2.31" evidence="6"/>
<dbReference type="CDD" id="cd22584">
    <property type="entry name" value="Rcat_RBR_unk"/>
    <property type="match status" value="1"/>
</dbReference>
<dbReference type="CDD" id="cd22582">
    <property type="entry name" value="BRcat_RBR_unk"/>
    <property type="match status" value="1"/>
</dbReference>
<evidence type="ECO:0000256" key="10">
    <source>
        <dbReference type="ARBA" id="ARBA00022771"/>
    </source>
</evidence>
<dbReference type="GO" id="GO:0004523">
    <property type="term" value="F:RNA-DNA hybrid ribonuclease activity"/>
    <property type="evidence" value="ECO:0007669"/>
    <property type="project" value="InterPro"/>
</dbReference>
<dbReference type="InterPro" id="IPR012337">
    <property type="entry name" value="RNaseH-like_sf"/>
</dbReference>
<comment type="cofactor">
    <cofactor evidence="2">
        <name>Zn(2+)</name>
        <dbReference type="ChEBI" id="CHEBI:29105"/>
    </cofactor>
</comment>
<evidence type="ECO:0000313" key="18">
    <source>
        <dbReference type="Proteomes" id="UP000596661"/>
    </source>
</evidence>
<evidence type="ECO:0000256" key="9">
    <source>
        <dbReference type="ARBA" id="ARBA00022737"/>
    </source>
</evidence>
<dbReference type="GO" id="GO:0008270">
    <property type="term" value="F:zinc ion binding"/>
    <property type="evidence" value="ECO:0007669"/>
    <property type="project" value="UniProtKB-KW"/>
</dbReference>
<dbReference type="EMBL" id="UZAU01000619">
    <property type="status" value="NOT_ANNOTATED_CDS"/>
    <property type="molecule type" value="Genomic_DNA"/>
</dbReference>
<accession>A0A803PWK0</accession>
<dbReference type="FunFam" id="3.30.40.10:FF:000230">
    <property type="entry name" value="RBR-type E3 ubiquitin transferase"/>
    <property type="match status" value="1"/>
</dbReference>
<evidence type="ECO:0000256" key="14">
    <source>
        <dbReference type="SAM" id="MobiDB-lite"/>
    </source>
</evidence>
<dbReference type="Pfam" id="PF13456">
    <property type="entry name" value="RVT_3"/>
    <property type="match status" value="1"/>
</dbReference>
<feature type="domain" description="RING-type" evidence="16">
    <location>
        <begin position="222"/>
        <end position="443"/>
    </location>
</feature>
<proteinExistence type="inferred from homology"/>
<dbReference type="PROSITE" id="PS50089">
    <property type="entry name" value="ZF_RING_2"/>
    <property type="match status" value="1"/>
</dbReference>
<dbReference type="InterPro" id="IPR036397">
    <property type="entry name" value="RNaseH_sf"/>
</dbReference>
<reference evidence="17" key="2">
    <citation type="submission" date="2021-03" db="UniProtKB">
        <authorList>
            <consortium name="EnsemblPlants"/>
        </authorList>
    </citation>
    <scope>IDENTIFICATION</scope>
</reference>
<comment type="similarity">
    <text evidence="5">Belongs to the RBR family. Ariadne subfamily.</text>
</comment>
<dbReference type="Gene3D" id="3.30.40.10">
    <property type="entry name" value="Zinc/RING finger domain, C3HC4 (zinc finger)"/>
    <property type="match status" value="1"/>
</dbReference>
<evidence type="ECO:0000256" key="1">
    <source>
        <dbReference type="ARBA" id="ARBA00001798"/>
    </source>
</evidence>
<evidence type="ECO:0000256" key="6">
    <source>
        <dbReference type="ARBA" id="ARBA00012251"/>
    </source>
</evidence>
<dbReference type="InterPro" id="IPR013083">
    <property type="entry name" value="Znf_RING/FYVE/PHD"/>
</dbReference>
<dbReference type="InterPro" id="IPR001841">
    <property type="entry name" value="Znf_RING"/>
</dbReference>
<evidence type="ECO:0000256" key="13">
    <source>
        <dbReference type="PROSITE-ProRule" id="PRU00175"/>
    </source>
</evidence>
<feature type="domain" description="RING-type" evidence="15">
    <location>
        <begin position="226"/>
        <end position="270"/>
    </location>
</feature>
<dbReference type="UniPathway" id="UPA00143"/>
<dbReference type="SUPFAM" id="SSF53098">
    <property type="entry name" value="Ribonuclease H-like"/>
    <property type="match status" value="1"/>
</dbReference>
<dbReference type="Gramene" id="evm.model.06.1963">
    <property type="protein sequence ID" value="cds.evm.model.06.1963"/>
    <property type="gene ID" value="evm.TU.06.1963"/>
</dbReference>
<feature type="region of interest" description="Disordered" evidence="14">
    <location>
        <begin position="25"/>
        <end position="44"/>
    </location>
</feature>
<evidence type="ECO:0000256" key="2">
    <source>
        <dbReference type="ARBA" id="ARBA00001947"/>
    </source>
</evidence>
<dbReference type="FunFam" id="3.30.420.10:FF:000076">
    <property type="entry name" value="RBR-type E3 ubiquitin transferase"/>
    <property type="match status" value="1"/>
</dbReference>
<keyword evidence="8" id="KW-0479">Metal-binding</keyword>
<protein>
    <recommendedName>
        <fullName evidence="6">RBR-type E3 ubiquitin transferase</fullName>
        <ecNumber evidence="6">2.3.2.31</ecNumber>
    </recommendedName>
</protein>
<evidence type="ECO:0000256" key="3">
    <source>
        <dbReference type="ARBA" id="ARBA00003976"/>
    </source>
</evidence>
<keyword evidence="9" id="KW-0677">Repeat</keyword>
<evidence type="ECO:0000256" key="4">
    <source>
        <dbReference type="ARBA" id="ARBA00004906"/>
    </source>
</evidence>
<comment type="catalytic activity">
    <reaction evidence="1">
        <text>[E2 ubiquitin-conjugating enzyme]-S-ubiquitinyl-L-cysteine + [acceptor protein]-L-lysine = [E2 ubiquitin-conjugating enzyme]-L-cysteine + [acceptor protein]-N(6)-ubiquitinyl-L-lysine.</text>
        <dbReference type="EC" id="2.3.2.31"/>
    </reaction>
</comment>
<dbReference type="Gene3D" id="3.30.420.10">
    <property type="entry name" value="Ribonuclease H-like superfamily/Ribonuclease H"/>
    <property type="match status" value="1"/>
</dbReference>
<evidence type="ECO:0000259" key="16">
    <source>
        <dbReference type="PROSITE" id="PS51873"/>
    </source>
</evidence>
<dbReference type="GO" id="GO:0016567">
    <property type="term" value="P:protein ubiquitination"/>
    <property type="evidence" value="ECO:0007669"/>
    <property type="project" value="UniProtKB-UniPathway"/>
</dbReference>
<organism evidence="17 18">
    <name type="scientific">Cannabis sativa</name>
    <name type="common">Hemp</name>
    <name type="synonym">Marijuana</name>
    <dbReference type="NCBI Taxonomy" id="3483"/>
    <lineage>
        <taxon>Eukaryota</taxon>
        <taxon>Viridiplantae</taxon>
        <taxon>Streptophyta</taxon>
        <taxon>Embryophyta</taxon>
        <taxon>Tracheophyta</taxon>
        <taxon>Spermatophyta</taxon>
        <taxon>Magnoliopsida</taxon>
        <taxon>eudicotyledons</taxon>
        <taxon>Gunneridae</taxon>
        <taxon>Pentapetalae</taxon>
        <taxon>rosids</taxon>
        <taxon>fabids</taxon>
        <taxon>Rosales</taxon>
        <taxon>Cannabaceae</taxon>
        <taxon>Cannabis</taxon>
    </lineage>
</organism>
<dbReference type="PROSITE" id="PS00518">
    <property type="entry name" value="ZF_RING_1"/>
    <property type="match status" value="1"/>
</dbReference>